<sequence>MNCEEIVCMNNFRSRFPVECFLKHLHRNL</sequence>
<accession>A0A183I878</accession>
<protein>
    <submittedName>
        <fullName evidence="1 3">Uncharacterized protein</fullName>
    </submittedName>
</protein>
<evidence type="ECO:0000313" key="1">
    <source>
        <dbReference type="EMBL" id="VDP25192.1"/>
    </source>
</evidence>
<reference evidence="3" key="1">
    <citation type="submission" date="2016-06" db="UniProtKB">
        <authorList>
            <consortium name="WormBaseParasite"/>
        </authorList>
    </citation>
    <scope>IDENTIFICATION</scope>
</reference>
<keyword evidence="2" id="KW-1185">Reference proteome</keyword>
<dbReference type="Proteomes" id="UP000267606">
    <property type="component" value="Unassembled WGS sequence"/>
</dbReference>
<proteinExistence type="predicted"/>
<name>A0A183I878_9BILA</name>
<reference evidence="1 2" key="2">
    <citation type="submission" date="2018-11" db="EMBL/GenBank/DDBJ databases">
        <authorList>
            <consortium name="Pathogen Informatics"/>
        </authorList>
    </citation>
    <scope>NUCLEOTIDE SEQUENCE [LARGE SCALE GENOMIC DNA]</scope>
</reference>
<dbReference type="EMBL" id="UZAJ01043320">
    <property type="protein sequence ID" value="VDP25192.1"/>
    <property type="molecule type" value="Genomic_DNA"/>
</dbReference>
<dbReference type="WBParaSite" id="OFLC_0001595301-mRNA-1">
    <property type="protein sequence ID" value="OFLC_0001595301-mRNA-1"/>
    <property type="gene ID" value="OFLC_0001595301"/>
</dbReference>
<organism evidence="3">
    <name type="scientific">Onchocerca flexuosa</name>
    <dbReference type="NCBI Taxonomy" id="387005"/>
    <lineage>
        <taxon>Eukaryota</taxon>
        <taxon>Metazoa</taxon>
        <taxon>Ecdysozoa</taxon>
        <taxon>Nematoda</taxon>
        <taxon>Chromadorea</taxon>
        <taxon>Rhabditida</taxon>
        <taxon>Spirurina</taxon>
        <taxon>Spiruromorpha</taxon>
        <taxon>Filarioidea</taxon>
        <taxon>Onchocercidae</taxon>
        <taxon>Onchocerca</taxon>
    </lineage>
</organism>
<evidence type="ECO:0000313" key="3">
    <source>
        <dbReference type="WBParaSite" id="OFLC_0001595301-mRNA-1"/>
    </source>
</evidence>
<evidence type="ECO:0000313" key="2">
    <source>
        <dbReference type="Proteomes" id="UP000267606"/>
    </source>
</evidence>
<gene>
    <name evidence="1" type="ORF">OFLC_LOCUS15940</name>
</gene>
<dbReference type="AlphaFoldDB" id="A0A183I878"/>